<evidence type="ECO:0000313" key="2">
    <source>
        <dbReference type="Proteomes" id="UP000005365"/>
    </source>
</evidence>
<reference evidence="1" key="1">
    <citation type="submission" date="2009-07" db="EMBL/GenBank/DDBJ databases">
        <authorList>
            <person name="Weinstock G."/>
            <person name="Sodergren E."/>
            <person name="Clifton S."/>
            <person name="Fulton L."/>
            <person name="Fulton B."/>
            <person name="Courtney L."/>
            <person name="Fronick C."/>
            <person name="Harrison M."/>
            <person name="Strong C."/>
            <person name="Farmer C."/>
            <person name="Delahaunty K."/>
            <person name="Markovic C."/>
            <person name="Hall O."/>
            <person name="Minx P."/>
            <person name="Tomlinson C."/>
            <person name="Mitreva M."/>
            <person name="Nelson J."/>
            <person name="Hou S."/>
            <person name="Wollam A."/>
            <person name="Pepin K.H."/>
            <person name="Johnson M."/>
            <person name="Bhonagiri V."/>
            <person name="Nash W.E."/>
            <person name="Warren W."/>
            <person name="Chinwalla A."/>
            <person name="Mardis E.R."/>
            <person name="Wilson R.K."/>
        </authorList>
    </citation>
    <scope>NUCLEOTIDE SEQUENCE [LARGE SCALE GENOMIC DNA]</scope>
    <source>
        <strain evidence="1">ATCC 29256</strain>
    </source>
</reference>
<evidence type="ECO:0000313" key="1">
    <source>
        <dbReference type="EMBL" id="EET45048.1"/>
    </source>
</evidence>
<sequence>MGFAHEPHPKFQTTSFSRHFCEQGPRYNVYRRGKGRLKTGGAILPKPPPSFLSL</sequence>
<accession>C6M3R2</accession>
<dbReference type="Proteomes" id="UP000005365">
    <property type="component" value="Unassembled WGS sequence"/>
</dbReference>
<dbReference type="AlphaFoldDB" id="C6M3R2"/>
<protein>
    <submittedName>
        <fullName evidence="1">Uncharacterized protein</fullName>
    </submittedName>
</protein>
<organism evidence="1 2">
    <name type="scientific">Neisseria sicca ATCC 29256</name>
    <dbReference type="NCBI Taxonomy" id="547045"/>
    <lineage>
        <taxon>Bacteria</taxon>
        <taxon>Pseudomonadati</taxon>
        <taxon>Pseudomonadota</taxon>
        <taxon>Betaproteobacteria</taxon>
        <taxon>Neisseriales</taxon>
        <taxon>Neisseriaceae</taxon>
        <taxon>Neisseria</taxon>
    </lineage>
</organism>
<name>C6M3R2_NEISI</name>
<proteinExistence type="predicted"/>
<gene>
    <name evidence="1" type="ORF">NEISICOT_01042</name>
</gene>
<dbReference type="EMBL" id="ACKO02000005">
    <property type="protein sequence ID" value="EET45048.1"/>
    <property type="molecule type" value="Genomic_DNA"/>
</dbReference>
<comment type="caution">
    <text evidence="1">The sequence shown here is derived from an EMBL/GenBank/DDBJ whole genome shotgun (WGS) entry which is preliminary data.</text>
</comment>
<keyword evidence="2" id="KW-1185">Reference proteome</keyword>